<name>A0A433WHK2_9BACT</name>
<reference evidence="1" key="1">
    <citation type="submission" date="2020-05" db="EMBL/GenBank/DDBJ databases">
        <title>Chitinophaga laudate sp. nov., isolated from a tropical peat swamp.</title>
        <authorList>
            <person name="Goh C.B.S."/>
            <person name="Lee M.S."/>
            <person name="Parimannan S."/>
            <person name="Pasbakhsh P."/>
            <person name="Yule C.M."/>
            <person name="Rajandas H."/>
            <person name="Loke S."/>
            <person name="Croft L."/>
            <person name="Tan J.B.L."/>
        </authorList>
    </citation>
    <scope>NUCLEOTIDE SEQUENCE</scope>
    <source>
        <strain evidence="1">Mgbs1</strain>
    </source>
</reference>
<proteinExistence type="predicted"/>
<dbReference type="AlphaFoldDB" id="A0A433WHK2"/>
<organism evidence="1 2">
    <name type="scientific">Chitinophaga solisilvae</name>
    <dbReference type="NCBI Taxonomy" id="1233460"/>
    <lineage>
        <taxon>Bacteria</taxon>
        <taxon>Pseudomonadati</taxon>
        <taxon>Bacteroidota</taxon>
        <taxon>Chitinophagia</taxon>
        <taxon>Chitinophagales</taxon>
        <taxon>Chitinophagaceae</taxon>
        <taxon>Chitinophaga</taxon>
    </lineage>
</organism>
<sequence>MNTIPAIRSWLETAFTEPPFLLNEEYFFDKRNRQFFSIFITDYFLCDPASGEGITDMPYSPEELAVLKERIDRLEEKSADLLYVPRLTVAQRIDMIRLFLNEQGLPGDEELDNITKAVNGRSNLDVGAALLPEMRAGWQRFSNNYLHQVIDAFCTHHHIDLASCSVWTDEKVISMQLNTGN</sequence>
<dbReference type="Proteomes" id="UP000281028">
    <property type="component" value="Unassembled WGS sequence"/>
</dbReference>
<dbReference type="OrthoDB" id="795567at2"/>
<evidence type="ECO:0000313" key="2">
    <source>
        <dbReference type="Proteomes" id="UP000281028"/>
    </source>
</evidence>
<keyword evidence="2" id="KW-1185">Reference proteome</keyword>
<protein>
    <submittedName>
        <fullName evidence="1">Uncharacterized protein</fullName>
    </submittedName>
</protein>
<evidence type="ECO:0000313" key="1">
    <source>
        <dbReference type="EMBL" id="NSL87654.1"/>
    </source>
</evidence>
<accession>A0A433WHK2</accession>
<comment type="caution">
    <text evidence="1">The sequence shown here is derived from an EMBL/GenBank/DDBJ whole genome shotgun (WGS) entry which is preliminary data.</text>
</comment>
<dbReference type="EMBL" id="RIAR02000001">
    <property type="protein sequence ID" value="NSL87654.1"/>
    <property type="molecule type" value="Genomic_DNA"/>
</dbReference>
<gene>
    <name evidence="1" type="ORF">ECE50_012475</name>
</gene>